<keyword evidence="4" id="KW-1185">Reference proteome</keyword>
<keyword evidence="1" id="KW-0677">Repeat</keyword>
<organism evidence="3 4">
    <name type="scientific">Trypanosoma theileri</name>
    <dbReference type="NCBI Taxonomy" id="67003"/>
    <lineage>
        <taxon>Eukaryota</taxon>
        <taxon>Discoba</taxon>
        <taxon>Euglenozoa</taxon>
        <taxon>Kinetoplastea</taxon>
        <taxon>Metakinetoplastina</taxon>
        <taxon>Trypanosomatida</taxon>
        <taxon>Trypanosomatidae</taxon>
        <taxon>Trypanosoma</taxon>
    </lineage>
</organism>
<sequence>MSSGPLAPSPTEGPALQPENNSNPQRYTYRSGAVYEGTFDGTKRHGRGHWRHPGGETYEGEYVNNKQEGLGVYLFTESGKCYLGRWKEGEMDGEGVYYFNHDHNIFYVGGYAHDKKNGNGFYCYENGIVTSQVWDNGVLQTETEATPLQRVECAMMVESITSAVRAVAPNVLGVQPPPSEVRTFQFPSGATYTGQYYGTKKHGVGYWVHPEGDSYDGQFESNKHSGWGVYVIGRSGKKYVGHWGDGKMNGVGVYFFNPQETEYFIGSYKNDVKHGRGLYHFAESGSNRLQLWENGSIRDEVDADETVVQQYHAAMQKIIEIVRSFAPRYEPICAK</sequence>
<dbReference type="Gene3D" id="2.20.110.10">
    <property type="entry name" value="Histone H3 K4-specific methyltransferase SET7/9 N-terminal domain"/>
    <property type="match status" value="3"/>
</dbReference>
<evidence type="ECO:0000313" key="4">
    <source>
        <dbReference type="Proteomes" id="UP000192257"/>
    </source>
</evidence>
<dbReference type="Pfam" id="PF02493">
    <property type="entry name" value="MORN"/>
    <property type="match status" value="6"/>
</dbReference>
<evidence type="ECO:0000313" key="3">
    <source>
        <dbReference type="EMBL" id="ORC91461.1"/>
    </source>
</evidence>
<feature type="region of interest" description="Disordered" evidence="2">
    <location>
        <begin position="1"/>
        <end position="25"/>
    </location>
</feature>
<dbReference type="AlphaFoldDB" id="A0A1X0P3N0"/>
<evidence type="ECO:0000256" key="1">
    <source>
        <dbReference type="ARBA" id="ARBA00022737"/>
    </source>
</evidence>
<dbReference type="PANTHER" id="PTHR43215:SF14">
    <property type="entry name" value="RADIAL SPOKE HEAD 1 HOMOLOG"/>
    <property type="match status" value="1"/>
</dbReference>
<protein>
    <recommendedName>
        <fullName evidence="5">MORN repeat</fullName>
    </recommendedName>
</protein>
<dbReference type="VEuPathDB" id="TriTrypDB:TM35_000064660"/>
<proteinExistence type="predicted"/>
<dbReference type="PANTHER" id="PTHR43215">
    <property type="entry name" value="RADIAL SPOKE HEAD 1 HOMOLOG"/>
    <property type="match status" value="1"/>
</dbReference>
<dbReference type="GO" id="GO:0005829">
    <property type="term" value="C:cytosol"/>
    <property type="evidence" value="ECO:0007669"/>
    <property type="project" value="TreeGrafter"/>
</dbReference>
<evidence type="ECO:0008006" key="5">
    <source>
        <dbReference type="Google" id="ProtNLM"/>
    </source>
</evidence>
<dbReference type="InterPro" id="IPR003409">
    <property type="entry name" value="MORN"/>
</dbReference>
<comment type="caution">
    <text evidence="3">The sequence shown here is derived from an EMBL/GenBank/DDBJ whole genome shotgun (WGS) entry which is preliminary data.</text>
</comment>
<accession>A0A1X0P3N0</accession>
<dbReference type="STRING" id="67003.A0A1X0P3N0"/>
<name>A0A1X0P3N0_9TRYP</name>
<dbReference type="EMBL" id="NBCO01000006">
    <property type="protein sequence ID" value="ORC91461.1"/>
    <property type="molecule type" value="Genomic_DNA"/>
</dbReference>
<dbReference type="SUPFAM" id="SSF82185">
    <property type="entry name" value="Histone H3 K4-specific methyltransferase SET7/9 N-terminal domain"/>
    <property type="match status" value="2"/>
</dbReference>
<reference evidence="3 4" key="1">
    <citation type="submission" date="2017-03" db="EMBL/GenBank/DDBJ databases">
        <title>An alternative strategy for trypanosome survival in the mammalian bloodstream revealed through genome and transcriptome analysis of the ubiquitous bovine parasite Trypanosoma (Megatrypanum) theileri.</title>
        <authorList>
            <person name="Kelly S."/>
            <person name="Ivens A."/>
            <person name="Mott A."/>
            <person name="O'Neill E."/>
            <person name="Emms D."/>
            <person name="Macleod O."/>
            <person name="Voorheis P."/>
            <person name="Matthews J."/>
            <person name="Matthews K."/>
            <person name="Carrington M."/>
        </authorList>
    </citation>
    <scope>NUCLEOTIDE SEQUENCE [LARGE SCALE GENOMIC DNA]</scope>
    <source>
        <strain evidence="3">Edinburgh</strain>
    </source>
</reference>
<dbReference type="GeneID" id="39983283"/>
<evidence type="ECO:0000256" key="2">
    <source>
        <dbReference type="SAM" id="MobiDB-lite"/>
    </source>
</evidence>
<dbReference type="FunFam" id="2.20.110.10:FF:000022">
    <property type="entry name" value="MORN repeat, putative"/>
    <property type="match status" value="1"/>
</dbReference>
<dbReference type="OrthoDB" id="270720at2759"/>
<dbReference type="RefSeq" id="XP_028885527.1">
    <property type="nucleotide sequence ID" value="XM_029023503.1"/>
</dbReference>
<dbReference type="SMART" id="SM00698">
    <property type="entry name" value="MORN"/>
    <property type="match status" value="6"/>
</dbReference>
<gene>
    <name evidence="3" type="ORF">TM35_000064660</name>
</gene>
<dbReference type="Proteomes" id="UP000192257">
    <property type="component" value="Unassembled WGS sequence"/>
</dbReference>